<evidence type="ECO:0000313" key="9">
    <source>
        <dbReference type="Proteomes" id="UP000078486"/>
    </source>
</evidence>
<name>A0A178ILM0_9BACT</name>
<evidence type="ECO:0000256" key="3">
    <source>
        <dbReference type="ARBA" id="ARBA00023295"/>
    </source>
</evidence>
<dbReference type="PANTHER" id="PTHR42812">
    <property type="entry name" value="BETA-XYLOSIDASE"/>
    <property type="match status" value="1"/>
</dbReference>
<dbReference type="InterPro" id="IPR051795">
    <property type="entry name" value="Glycosyl_Hydrlase_43"/>
</dbReference>
<keyword evidence="2 6" id="KW-0378">Hydrolase</keyword>
<organism evidence="8 9">
    <name type="scientific">Termitidicoccus mucosus</name>
    <dbReference type="NCBI Taxonomy" id="1184151"/>
    <lineage>
        <taxon>Bacteria</taxon>
        <taxon>Pseudomonadati</taxon>
        <taxon>Verrucomicrobiota</taxon>
        <taxon>Opitutia</taxon>
        <taxon>Opitutales</taxon>
        <taxon>Opitutaceae</taxon>
        <taxon>Termitidicoccus</taxon>
    </lineage>
</organism>
<dbReference type="Gene3D" id="2.60.120.200">
    <property type="match status" value="1"/>
</dbReference>
<dbReference type="InterPro" id="IPR006710">
    <property type="entry name" value="Glyco_hydro_43"/>
</dbReference>
<reference evidence="8 9" key="1">
    <citation type="submission" date="2016-01" db="EMBL/GenBank/DDBJ databases">
        <title>High potential of lignocellulose degradation of a new Verrucomicrobia species.</title>
        <authorList>
            <person name="Wang Y."/>
            <person name="Shi Y."/>
            <person name="Qiu Z."/>
            <person name="Liu S."/>
            <person name="Yang H."/>
        </authorList>
    </citation>
    <scope>NUCLEOTIDE SEQUENCE [LARGE SCALE GENOMIC DNA]</scope>
    <source>
        <strain evidence="8 9">TSB47</strain>
    </source>
</reference>
<dbReference type="Gene3D" id="2.115.10.20">
    <property type="entry name" value="Glycosyl hydrolase domain, family 43"/>
    <property type="match status" value="1"/>
</dbReference>
<dbReference type="AlphaFoldDB" id="A0A178ILM0"/>
<dbReference type="Proteomes" id="UP000078486">
    <property type="component" value="Unassembled WGS sequence"/>
</dbReference>
<dbReference type="STRING" id="1184151.AW736_09430"/>
<evidence type="ECO:0000256" key="4">
    <source>
        <dbReference type="PIRSR" id="PIRSR606710-1"/>
    </source>
</evidence>
<comment type="caution">
    <text evidence="8">The sequence shown here is derived from an EMBL/GenBank/DDBJ whole genome shotgun (WGS) entry which is preliminary data.</text>
</comment>
<keyword evidence="9" id="KW-1185">Reference proteome</keyword>
<sequence length="582" mass="64261">MIQLPMPAAVRALCATAIIPLSVIIMPASVHNTTAYVEFTSFSYEGRDPVFDKAPPSPGEYYNPILAGYYPDPSICRVGNDYYLINSSFAHYPGVPIFHSTDLVNWKQIGHVLNRPSQLNLDGLAVSQGIYAPAISYHSGTFYMITTNVWGIGNFYVTAENPAGPWSDPVLLPEINGIDPSFFFDDNGRAYIVHNGPPPDGKPLYDGHRAIWLWEFDVKTKKAANGRIVVNGGVDITKKPSWIEGPHIYKRNGYYYLCAAEGGTSVNHSQVIFRTKSLADAFVPWSENPILTQRDLDPERPDPVTSLGHADLVETQTGEWWAVFLGVRPYEGNHYNTGRETFMLPVTWENDWPVILKKGEPLPRLVKRPNLPDTPEPKTALSGSFSWRDDFNNTQLASRWLFLRTPREQWWSLAAKPGSLLIAPRPVALNSIGKRDAKLNQNPSFIACRQQHRDFSATATLAIDASIAPGDAGIACLQNDANYYFLGVRVGERGAPGEIFLERSTKTSTAPEIIARASLTTGIREIELKINGVGKSYSFAYRCSPEGRWMPLGANMDGSILSTQSAGGFVGAVIGMYARPAM</sequence>
<dbReference type="GO" id="GO:0004553">
    <property type="term" value="F:hydrolase activity, hydrolyzing O-glycosyl compounds"/>
    <property type="evidence" value="ECO:0007669"/>
    <property type="project" value="InterPro"/>
</dbReference>
<dbReference type="InterPro" id="IPR023296">
    <property type="entry name" value="Glyco_hydro_beta-prop_sf"/>
</dbReference>
<dbReference type="EMBL" id="LRRQ01000074">
    <property type="protein sequence ID" value="OAM90197.1"/>
    <property type="molecule type" value="Genomic_DNA"/>
</dbReference>
<evidence type="ECO:0000256" key="6">
    <source>
        <dbReference type="RuleBase" id="RU361187"/>
    </source>
</evidence>
<evidence type="ECO:0000313" key="8">
    <source>
        <dbReference type="EMBL" id="OAM90197.1"/>
    </source>
</evidence>
<dbReference type="CDD" id="cd18617">
    <property type="entry name" value="GH43_XynB-like"/>
    <property type="match status" value="1"/>
</dbReference>
<evidence type="ECO:0000256" key="1">
    <source>
        <dbReference type="ARBA" id="ARBA00009865"/>
    </source>
</evidence>
<feature type="active site" description="Proton acceptor" evidence="4">
    <location>
        <position position="72"/>
    </location>
</feature>
<proteinExistence type="inferred from homology"/>
<dbReference type="GO" id="GO:0005975">
    <property type="term" value="P:carbohydrate metabolic process"/>
    <property type="evidence" value="ECO:0007669"/>
    <property type="project" value="InterPro"/>
</dbReference>
<feature type="domain" description="Beta-xylosidase C-terminal Concanavalin A-like" evidence="7">
    <location>
        <begin position="388"/>
        <end position="578"/>
    </location>
</feature>
<dbReference type="SUPFAM" id="SSF75005">
    <property type="entry name" value="Arabinanase/levansucrase/invertase"/>
    <property type="match status" value="1"/>
</dbReference>
<comment type="similarity">
    <text evidence="1 6">Belongs to the glycosyl hydrolase 43 family.</text>
</comment>
<protein>
    <recommendedName>
        <fullName evidence="7">Beta-xylosidase C-terminal Concanavalin A-like domain-containing protein</fullName>
    </recommendedName>
</protein>
<gene>
    <name evidence="8" type="ORF">AW736_09430</name>
</gene>
<dbReference type="Pfam" id="PF17851">
    <property type="entry name" value="GH43_C2"/>
    <property type="match status" value="1"/>
</dbReference>
<evidence type="ECO:0000256" key="5">
    <source>
        <dbReference type="PIRSR" id="PIRSR606710-2"/>
    </source>
</evidence>
<feature type="active site" description="Proton donor" evidence="4">
    <location>
        <position position="244"/>
    </location>
</feature>
<feature type="site" description="Important for catalytic activity, responsible for pKa modulation of the active site Glu and correct orientation of both the proton donor and substrate" evidence="5">
    <location>
        <position position="179"/>
    </location>
</feature>
<dbReference type="InterPro" id="IPR041542">
    <property type="entry name" value="GH43_C2"/>
</dbReference>
<evidence type="ECO:0000256" key="2">
    <source>
        <dbReference type="ARBA" id="ARBA00022801"/>
    </source>
</evidence>
<keyword evidence="3 6" id="KW-0326">Glycosidase</keyword>
<dbReference type="InterPro" id="IPR013320">
    <property type="entry name" value="ConA-like_dom_sf"/>
</dbReference>
<dbReference type="SUPFAM" id="SSF49899">
    <property type="entry name" value="Concanavalin A-like lectins/glucanases"/>
    <property type="match status" value="1"/>
</dbReference>
<dbReference type="Pfam" id="PF04616">
    <property type="entry name" value="Glyco_hydro_43"/>
    <property type="match status" value="1"/>
</dbReference>
<evidence type="ECO:0000259" key="7">
    <source>
        <dbReference type="Pfam" id="PF17851"/>
    </source>
</evidence>
<dbReference type="PANTHER" id="PTHR42812:SF12">
    <property type="entry name" value="BETA-XYLOSIDASE-RELATED"/>
    <property type="match status" value="1"/>
</dbReference>
<dbReference type="OrthoDB" id="181757at2"/>
<accession>A0A178ILM0</accession>